<accession>A0AC35UCH7</accession>
<dbReference type="Proteomes" id="UP000095286">
    <property type="component" value="Unplaced"/>
</dbReference>
<evidence type="ECO:0000313" key="1">
    <source>
        <dbReference type="Proteomes" id="UP000095286"/>
    </source>
</evidence>
<sequence length="433" mass="48844">MVLNCSKYPLENGFMNQVCMGDTNSSENESEPVDDSSVVVIEKTTKSKSSQSKTHPIKKCDSSTQVYINKTNRCASQCYAFDSVDQQEMEEHARYTLAILGLIAVCFFICCLLISLVKRCHGLDFTDYCLLFGGASFAMSTFLQIVNIQFRDLISCTQYNSISIVVVPELHHIPCVLVAIMTYYLGTTGRLWCVMACFGWRKSLMNSPKHDTNNFRFKSSTIACTASFPIILLALMSRSTNIDIFTGLCSITQGSSSLQNLFTTLREFAFLILSIFPLFCGCLRQLSPFNNSYNRNTNPKPLFKNLLTILFTLIYFLFTTFWFYYSVQLFFATSVNVTKETTINQWDLITAIKTYADPILAILTCAIFLISIILKCYFQTHQSLAPIQKMNDGMTVYLPTTLPPAPPPNYVIGINQVDEYDSTMLSNSNKIGR</sequence>
<evidence type="ECO:0000313" key="2">
    <source>
        <dbReference type="WBParaSite" id="RSKR_0001011250.1"/>
    </source>
</evidence>
<proteinExistence type="predicted"/>
<protein>
    <submittedName>
        <fullName evidence="2">Frizzled-4</fullName>
    </submittedName>
</protein>
<dbReference type="WBParaSite" id="RSKR_0001011250.1">
    <property type="protein sequence ID" value="RSKR_0001011250.1"/>
    <property type="gene ID" value="RSKR_0001011250"/>
</dbReference>
<reference evidence="2" key="1">
    <citation type="submission" date="2016-11" db="UniProtKB">
        <authorList>
            <consortium name="WormBaseParasite"/>
        </authorList>
    </citation>
    <scope>IDENTIFICATION</scope>
    <source>
        <strain evidence="2">KR3021</strain>
    </source>
</reference>
<name>A0AC35UCH7_9BILA</name>
<organism evidence="1 2">
    <name type="scientific">Rhabditophanes sp. KR3021</name>
    <dbReference type="NCBI Taxonomy" id="114890"/>
    <lineage>
        <taxon>Eukaryota</taxon>
        <taxon>Metazoa</taxon>
        <taxon>Ecdysozoa</taxon>
        <taxon>Nematoda</taxon>
        <taxon>Chromadorea</taxon>
        <taxon>Rhabditida</taxon>
        <taxon>Tylenchina</taxon>
        <taxon>Panagrolaimomorpha</taxon>
        <taxon>Strongyloidoidea</taxon>
        <taxon>Alloionematidae</taxon>
        <taxon>Rhabditophanes</taxon>
    </lineage>
</organism>